<keyword evidence="3" id="KW-1185">Reference proteome</keyword>
<gene>
    <name evidence="2" type="ORF">JKP88DRAFT_329980</name>
</gene>
<protein>
    <submittedName>
        <fullName evidence="2">Uncharacterized protein</fullName>
    </submittedName>
</protein>
<dbReference type="Proteomes" id="UP000664859">
    <property type="component" value="Unassembled WGS sequence"/>
</dbReference>
<dbReference type="AlphaFoldDB" id="A0A836CBK6"/>
<comment type="caution">
    <text evidence="2">The sequence shown here is derived from an EMBL/GenBank/DDBJ whole genome shotgun (WGS) entry which is preliminary data.</text>
</comment>
<proteinExistence type="predicted"/>
<accession>A0A836CBK6</accession>
<name>A0A836CBK6_9STRA</name>
<dbReference type="EMBL" id="JAFCMP010000516">
    <property type="protein sequence ID" value="KAG5178256.1"/>
    <property type="molecule type" value="Genomic_DNA"/>
</dbReference>
<evidence type="ECO:0000256" key="1">
    <source>
        <dbReference type="SAM" id="MobiDB-lite"/>
    </source>
</evidence>
<feature type="region of interest" description="Disordered" evidence="1">
    <location>
        <begin position="105"/>
        <end position="153"/>
    </location>
</feature>
<evidence type="ECO:0000313" key="3">
    <source>
        <dbReference type="Proteomes" id="UP000664859"/>
    </source>
</evidence>
<reference evidence="2" key="1">
    <citation type="submission" date="2021-02" db="EMBL/GenBank/DDBJ databases">
        <title>First Annotated Genome of the Yellow-green Alga Tribonema minus.</title>
        <authorList>
            <person name="Mahan K.M."/>
        </authorList>
    </citation>
    <scope>NUCLEOTIDE SEQUENCE</scope>
    <source>
        <strain evidence="2">UTEX B ZZ1240</strain>
    </source>
</reference>
<sequence>MANRTDASCDNGHVRHLLKMVASGVNRLREQHPWLDGLPEGDGGTSAQQPNVPPHVAMELDNADHILTALKAAVSCSRPGEHLEDRLKLQLDEVHRAGLVMRAHVGRSGSGGAGPCSEGKEQSCGQLTPVSESAEDLHDTRGPAQRQRLGAPTPDASAVASAVLASEPGSAVWQMLGRGYWLTVASVSRGIRTVYTRELLCGGSSSSNGGGSGDSDCAWLCRTSVSAVLHSDAVLRMALDMQAISLNPVPAGTAPSPAGWRISDDSLTTLLNNSPRTMVQVGRAQLSCNMIRDAMSAGLLVDGHALVGAAERGCEAALNQWHRSLAQRPAWRAQRSWVLPGAEVQLPPVLLTLLACKCARYGDFDTFRWLYTEGQRLAQQDITVKLSAADLKAFKEEVVVPFRAACTDDLLFLKVLTTGITKNICTLMDSAILFGQEKFVVALSRFDVAPELSCFTPRSAVFAASCASLSLLQWLHGQSACPFDGSAEVIIASVCRIDPLPPGTGAEAAVHNPLERLGWLHISAVNTAEPGNSRCFRRCAVRTGPAFCASHTPLAGQGPVAAKCDGGWLASWRRCAYCTRAQ</sequence>
<evidence type="ECO:0000313" key="2">
    <source>
        <dbReference type="EMBL" id="KAG5178256.1"/>
    </source>
</evidence>
<organism evidence="2 3">
    <name type="scientific">Tribonema minus</name>
    <dbReference type="NCBI Taxonomy" id="303371"/>
    <lineage>
        <taxon>Eukaryota</taxon>
        <taxon>Sar</taxon>
        <taxon>Stramenopiles</taxon>
        <taxon>Ochrophyta</taxon>
        <taxon>PX clade</taxon>
        <taxon>Xanthophyceae</taxon>
        <taxon>Tribonematales</taxon>
        <taxon>Tribonemataceae</taxon>
        <taxon>Tribonema</taxon>
    </lineage>
</organism>